<keyword evidence="4" id="KW-1185">Reference proteome</keyword>
<evidence type="ECO:0000313" key="3">
    <source>
        <dbReference type="EMBL" id="KAK3388017.1"/>
    </source>
</evidence>
<organism evidence="3 4">
    <name type="scientific">Podospora didyma</name>
    <dbReference type="NCBI Taxonomy" id="330526"/>
    <lineage>
        <taxon>Eukaryota</taxon>
        <taxon>Fungi</taxon>
        <taxon>Dikarya</taxon>
        <taxon>Ascomycota</taxon>
        <taxon>Pezizomycotina</taxon>
        <taxon>Sordariomycetes</taxon>
        <taxon>Sordariomycetidae</taxon>
        <taxon>Sordariales</taxon>
        <taxon>Podosporaceae</taxon>
        <taxon>Podospora</taxon>
    </lineage>
</organism>
<dbReference type="AlphaFoldDB" id="A0AAE0NUN0"/>
<dbReference type="PANTHER" id="PTHR24320">
    <property type="entry name" value="RETINOL DEHYDROGENASE"/>
    <property type="match status" value="1"/>
</dbReference>
<dbReference type="PANTHER" id="PTHR24320:SF154">
    <property type="entry name" value="OXIDOREDUCTASE, SHORT-CHAIN DEHYDROGENASE_REDUCTASE FAMILY (AFU_ORTHOLOGUE AFUA_2G04560)"/>
    <property type="match status" value="1"/>
</dbReference>
<dbReference type="Pfam" id="PF00106">
    <property type="entry name" value="adh_short"/>
    <property type="match status" value="1"/>
</dbReference>
<protein>
    <submittedName>
        <fullName evidence="3">Oxidoreductase</fullName>
    </submittedName>
</protein>
<dbReference type="InterPro" id="IPR002347">
    <property type="entry name" value="SDR_fam"/>
</dbReference>
<reference evidence="3" key="2">
    <citation type="submission" date="2023-06" db="EMBL/GenBank/DDBJ databases">
        <authorList>
            <consortium name="Lawrence Berkeley National Laboratory"/>
            <person name="Haridas S."/>
            <person name="Hensen N."/>
            <person name="Bonometti L."/>
            <person name="Westerberg I."/>
            <person name="Brannstrom I.O."/>
            <person name="Guillou S."/>
            <person name="Cros-Aarteil S."/>
            <person name="Calhoun S."/>
            <person name="Kuo A."/>
            <person name="Mondo S."/>
            <person name="Pangilinan J."/>
            <person name="Riley R."/>
            <person name="LaButti K."/>
            <person name="Andreopoulos B."/>
            <person name="Lipzen A."/>
            <person name="Chen C."/>
            <person name="Yanf M."/>
            <person name="Daum C."/>
            <person name="Ng V."/>
            <person name="Clum A."/>
            <person name="Steindorff A."/>
            <person name="Ohm R."/>
            <person name="Martin F."/>
            <person name="Silar P."/>
            <person name="Natvig D."/>
            <person name="Lalanne C."/>
            <person name="Gautier V."/>
            <person name="Ament-velasquez S.L."/>
            <person name="Kruys A."/>
            <person name="Hutchinson M.I."/>
            <person name="Powell A.J."/>
            <person name="Barry K."/>
            <person name="Miller A.N."/>
            <person name="Grigoriev I.V."/>
            <person name="Debuchy R."/>
            <person name="Gladieux P."/>
            <person name="Thoren M.H."/>
            <person name="Johannesson H."/>
        </authorList>
    </citation>
    <scope>NUCLEOTIDE SEQUENCE</scope>
    <source>
        <strain evidence="3">CBS 232.78</strain>
    </source>
</reference>
<evidence type="ECO:0000256" key="2">
    <source>
        <dbReference type="ARBA" id="ARBA00023002"/>
    </source>
</evidence>
<evidence type="ECO:0000313" key="4">
    <source>
        <dbReference type="Proteomes" id="UP001285441"/>
    </source>
</evidence>
<name>A0AAE0NUN0_9PEZI</name>
<sequence length="308" mass="33146">MGFDPKTETPHLSGKVILVTGGTGGLGAQSVIKLAQWNPSTIYLTGRNAKGAEATITEAAAASDSATSVRFLECDLDSLASVKSAANRVLAEQSRLDILIANAGVMNHPPALTKDGYEYQFGVNYLSHALLIKLLMPLLESTAARTEADVRIVQLTSTGFRGAPSGGIQFDSLKTVQKFAVFGGFVRYGQSKLADLLLASELAKRYPQFTSVSVTPGIVGTDLVKRQSGFHRAHICLAAKVGGQGGLIKPEDAAWSTLWCVGAPRDEIKNGAFYEPVGVLSKVETKFTKDAELSRKLWEWTEKELEKW</sequence>
<gene>
    <name evidence="3" type="ORF">B0H63DRAFT_471347</name>
</gene>
<dbReference type="SUPFAM" id="SSF51735">
    <property type="entry name" value="NAD(P)-binding Rossmann-fold domains"/>
    <property type="match status" value="1"/>
</dbReference>
<dbReference type="InterPro" id="IPR036291">
    <property type="entry name" value="NAD(P)-bd_dom_sf"/>
</dbReference>
<proteinExistence type="inferred from homology"/>
<reference evidence="3" key="1">
    <citation type="journal article" date="2023" name="Mol. Phylogenet. Evol.">
        <title>Genome-scale phylogeny and comparative genomics of the fungal order Sordariales.</title>
        <authorList>
            <person name="Hensen N."/>
            <person name="Bonometti L."/>
            <person name="Westerberg I."/>
            <person name="Brannstrom I.O."/>
            <person name="Guillou S."/>
            <person name="Cros-Aarteil S."/>
            <person name="Calhoun S."/>
            <person name="Haridas S."/>
            <person name="Kuo A."/>
            <person name="Mondo S."/>
            <person name="Pangilinan J."/>
            <person name="Riley R."/>
            <person name="LaButti K."/>
            <person name="Andreopoulos B."/>
            <person name="Lipzen A."/>
            <person name="Chen C."/>
            <person name="Yan M."/>
            <person name="Daum C."/>
            <person name="Ng V."/>
            <person name="Clum A."/>
            <person name="Steindorff A."/>
            <person name="Ohm R.A."/>
            <person name="Martin F."/>
            <person name="Silar P."/>
            <person name="Natvig D.O."/>
            <person name="Lalanne C."/>
            <person name="Gautier V."/>
            <person name="Ament-Velasquez S.L."/>
            <person name="Kruys A."/>
            <person name="Hutchinson M.I."/>
            <person name="Powell A.J."/>
            <person name="Barry K."/>
            <person name="Miller A.N."/>
            <person name="Grigoriev I.V."/>
            <person name="Debuchy R."/>
            <person name="Gladieux P."/>
            <person name="Hiltunen Thoren M."/>
            <person name="Johannesson H."/>
        </authorList>
    </citation>
    <scope>NUCLEOTIDE SEQUENCE</scope>
    <source>
        <strain evidence="3">CBS 232.78</strain>
    </source>
</reference>
<dbReference type="GO" id="GO:0016491">
    <property type="term" value="F:oxidoreductase activity"/>
    <property type="evidence" value="ECO:0007669"/>
    <property type="project" value="UniProtKB-KW"/>
</dbReference>
<accession>A0AAE0NUN0</accession>
<keyword evidence="2" id="KW-0560">Oxidoreductase</keyword>
<comment type="similarity">
    <text evidence="1">Belongs to the short-chain dehydrogenases/reductases (SDR) family.</text>
</comment>
<dbReference type="Proteomes" id="UP001285441">
    <property type="component" value="Unassembled WGS sequence"/>
</dbReference>
<dbReference type="Gene3D" id="3.40.50.720">
    <property type="entry name" value="NAD(P)-binding Rossmann-like Domain"/>
    <property type="match status" value="1"/>
</dbReference>
<evidence type="ECO:0000256" key="1">
    <source>
        <dbReference type="ARBA" id="ARBA00006484"/>
    </source>
</evidence>
<dbReference type="EMBL" id="JAULSW010000003">
    <property type="protein sequence ID" value="KAK3388017.1"/>
    <property type="molecule type" value="Genomic_DNA"/>
</dbReference>
<comment type="caution">
    <text evidence="3">The sequence shown here is derived from an EMBL/GenBank/DDBJ whole genome shotgun (WGS) entry which is preliminary data.</text>
</comment>
<dbReference type="PRINTS" id="PR00081">
    <property type="entry name" value="GDHRDH"/>
</dbReference>